<sequence length="241" mass="25798">MLPLLILVLALGLGLPLLAGWFASTQPKQVIRSARWGGILLLAGLGLFLLLTGRLAGLLAVLGAAFLWLQRLSPLLIQGLPWFLRWRRGRQAAAGPTPGGASRLKTHSLDIQLDHASGAMDGYVLRPGPLEGRSLASLPLPALLRLLFECRADDSDSARVLETYLDRRFGPDWAKQDPAGPRRAEMSEAEACALLGLAAGASPAAVKAAHRRMMKQHHPDHGGTAEMAARLNAARDRLLGA</sequence>
<keyword evidence="8" id="KW-1185">Reference proteome</keyword>
<keyword evidence="2 6" id="KW-0812">Transmembrane</keyword>
<gene>
    <name evidence="7" type="ORF">BWR60_09985</name>
</gene>
<evidence type="ECO:0000256" key="1">
    <source>
        <dbReference type="ARBA" id="ARBA00004167"/>
    </source>
</evidence>
<keyword evidence="3 6" id="KW-1133">Transmembrane helix</keyword>
<comment type="caution">
    <text evidence="7">The sequence shown here is derived from an EMBL/GenBank/DDBJ whole genome shotgun (WGS) entry which is preliminary data.</text>
</comment>
<feature type="transmembrane region" description="Helical" evidence="6">
    <location>
        <begin position="36"/>
        <end position="69"/>
    </location>
</feature>
<dbReference type="OrthoDB" id="9811070at2"/>
<comment type="subcellular location">
    <subcellularLocation>
        <location evidence="1">Membrane</location>
        <topology evidence="1">Single-pass membrane protein</topology>
    </subcellularLocation>
</comment>
<dbReference type="CDD" id="cd06257">
    <property type="entry name" value="DnaJ"/>
    <property type="match status" value="1"/>
</dbReference>
<evidence type="ECO:0008006" key="9">
    <source>
        <dbReference type="Google" id="ProtNLM"/>
    </source>
</evidence>
<dbReference type="GO" id="GO:0016020">
    <property type="term" value="C:membrane"/>
    <property type="evidence" value="ECO:0007669"/>
    <property type="project" value="UniProtKB-SubCell"/>
</dbReference>
<dbReference type="InterPro" id="IPR001623">
    <property type="entry name" value="DnaJ_domain"/>
</dbReference>
<dbReference type="Proteomes" id="UP000196655">
    <property type="component" value="Unassembled WGS sequence"/>
</dbReference>
<dbReference type="PANTHER" id="PTHR12763">
    <property type="match status" value="1"/>
</dbReference>
<dbReference type="AlphaFoldDB" id="A0A211ZPX3"/>
<evidence type="ECO:0000256" key="2">
    <source>
        <dbReference type="ARBA" id="ARBA00022692"/>
    </source>
</evidence>
<comment type="similarity">
    <text evidence="5">Belongs to the TIM14 family.</text>
</comment>
<evidence type="ECO:0000256" key="3">
    <source>
        <dbReference type="ARBA" id="ARBA00022989"/>
    </source>
</evidence>
<dbReference type="EMBL" id="NHON01000014">
    <property type="protein sequence ID" value="OWJ67315.1"/>
    <property type="molecule type" value="Genomic_DNA"/>
</dbReference>
<dbReference type="PANTHER" id="PTHR12763:SF28">
    <property type="entry name" value="GEO10507P1-RELATED"/>
    <property type="match status" value="1"/>
</dbReference>
<keyword evidence="4 6" id="KW-0472">Membrane</keyword>
<evidence type="ECO:0000313" key="7">
    <source>
        <dbReference type="EMBL" id="OWJ67315.1"/>
    </source>
</evidence>
<dbReference type="SUPFAM" id="SSF46565">
    <property type="entry name" value="Chaperone J-domain"/>
    <property type="match status" value="1"/>
</dbReference>
<organism evidence="7 8">
    <name type="scientific">Inquilinus limosus</name>
    <dbReference type="NCBI Taxonomy" id="171674"/>
    <lineage>
        <taxon>Bacteria</taxon>
        <taxon>Pseudomonadati</taxon>
        <taxon>Pseudomonadota</taxon>
        <taxon>Alphaproteobacteria</taxon>
        <taxon>Rhodospirillales</taxon>
        <taxon>Rhodospirillaceae</taxon>
        <taxon>Inquilinus</taxon>
    </lineage>
</organism>
<accession>A0A211ZPX3</accession>
<protein>
    <recommendedName>
        <fullName evidence="9">J domain-containing protein</fullName>
    </recommendedName>
</protein>
<dbReference type="Gene3D" id="1.10.287.110">
    <property type="entry name" value="DnaJ domain"/>
    <property type="match status" value="1"/>
</dbReference>
<reference evidence="8" key="1">
    <citation type="submission" date="2017-05" db="EMBL/GenBank/DDBJ databases">
        <authorList>
            <person name="Macchi M."/>
            <person name="Festa S."/>
            <person name="Coppotelli B.M."/>
            <person name="Morelli I.S."/>
        </authorList>
    </citation>
    <scope>NUCLEOTIDE SEQUENCE [LARGE SCALE GENOMIC DNA]</scope>
    <source>
        <strain evidence="8">I</strain>
    </source>
</reference>
<name>A0A211ZPX3_9PROT</name>
<proteinExistence type="inferred from homology"/>
<evidence type="ECO:0000256" key="4">
    <source>
        <dbReference type="ARBA" id="ARBA00023136"/>
    </source>
</evidence>
<evidence type="ECO:0000256" key="5">
    <source>
        <dbReference type="ARBA" id="ARBA00038105"/>
    </source>
</evidence>
<dbReference type="RefSeq" id="WP_088150866.1">
    <property type="nucleotide sequence ID" value="NZ_NHON01000014.1"/>
</dbReference>
<evidence type="ECO:0000256" key="6">
    <source>
        <dbReference type="SAM" id="Phobius"/>
    </source>
</evidence>
<dbReference type="STRING" id="1122125.GCA_000423185_01167"/>
<evidence type="ECO:0000313" key="8">
    <source>
        <dbReference type="Proteomes" id="UP000196655"/>
    </source>
</evidence>
<dbReference type="InterPro" id="IPR036869">
    <property type="entry name" value="J_dom_sf"/>
</dbReference>